<proteinExistence type="predicted"/>
<sequence>MNTEQVLEALKSENPFPPDGKAAPAQEAAPQLDVVAPLLNKSALQGDDDDLSREPTVCPSVAGTDDNLADILTVENDDFDEHNLLSEVAVECGGLDQDRAARLHKLRCFLAPAGFRGVNARKTTGVAVLSKGYTYPLHAAVRASDCAAVDALIWAGADRGRRDSHKLRPIDLAVKLNRRTASHDLILKLLTV</sequence>
<feature type="region of interest" description="Disordered" evidence="1">
    <location>
        <begin position="1"/>
        <end position="30"/>
    </location>
</feature>
<gene>
    <name evidence="2" type="ORF">BRAN1462_LOCUS11778</name>
</gene>
<accession>A0A7S2ITR9</accession>
<dbReference type="InterPro" id="IPR036770">
    <property type="entry name" value="Ankyrin_rpt-contain_sf"/>
</dbReference>
<dbReference type="EMBL" id="HBGW01018707">
    <property type="protein sequence ID" value="CAD9528096.1"/>
    <property type="molecule type" value="Transcribed_RNA"/>
</dbReference>
<dbReference type="Gene3D" id="1.25.40.20">
    <property type="entry name" value="Ankyrin repeat-containing domain"/>
    <property type="match status" value="1"/>
</dbReference>
<reference evidence="2" key="1">
    <citation type="submission" date="2021-01" db="EMBL/GenBank/DDBJ databases">
        <authorList>
            <person name="Corre E."/>
            <person name="Pelletier E."/>
            <person name="Niang G."/>
            <person name="Scheremetjew M."/>
            <person name="Finn R."/>
            <person name="Kale V."/>
            <person name="Holt S."/>
            <person name="Cochrane G."/>
            <person name="Meng A."/>
            <person name="Brown T."/>
            <person name="Cohen L."/>
        </authorList>
    </citation>
    <scope>NUCLEOTIDE SEQUENCE</scope>
    <source>
        <strain evidence="2">RCC3387</strain>
    </source>
</reference>
<dbReference type="AlphaFoldDB" id="A0A7S2ITR9"/>
<organism evidence="2">
    <name type="scientific">Zooxanthella nutricula</name>
    <dbReference type="NCBI Taxonomy" id="1333877"/>
    <lineage>
        <taxon>Eukaryota</taxon>
        <taxon>Sar</taxon>
        <taxon>Alveolata</taxon>
        <taxon>Dinophyceae</taxon>
        <taxon>Peridiniales</taxon>
        <taxon>Peridiniales incertae sedis</taxon>
        <taxon>Zooxanthella</taxon>
    </lineage>
</organism>
<protein>
    <submittedName>
        <fullName evidence="2">Uncharacterized protein</fullName>
    </submittedName>
</protein>
<evidence type="ECO:0000256" key="1">
    <source>
        <dbReference type="SAM" id="MobiDB-lite"/>
    </source>
</evidence>
<name>A0A7S2ITR9_9DINO</name>
<dbReference type="SUPFAM" id="SSF48403">
    <property type="entry name" value="Ankyrin repeat"/>
    <property type="match status" value="1"/>
</dbReference>
<evidence type="ECO:0000313" key="2">
    <source>
        <dbReference type="EMBL" id="CAD9528096.1"/>
    </source>
</evidence>